<organism evidence="2 3">
    <name type="scientific">Scylla paramamosain</name>
    <name type="common">Mud crab</name>
    <dbReference type="NCBI Taxonomy" id="85552"/>
    <lineage>
        <taxon>Eukaryota</taxon>
        <taxon>Metazoa</taxon>
        <taxon>Ecdysozoa</taxon>
        <taxon>Arthropoda</taxon>
        <taxon>Crustacea</taxon>
        <taxon>Multicrustacea</taxon>
        <taxon>Malacostraca</taxon>
        <taxon>Eumalacostraca</taxon>
        <taxon>Eucarida</taxon>
        <taxon>Decapoda</taxon>
        <taxon>Pleocyemata</taxon>
        <taxon>Brachyura</taxon>
        <taxon>Eubrachyura</taxon>
        <taxon>Portunoidea</taxon>
        <taxon>Portunidae</taxon>
        <taxon>Portuninae</taxon>
        <taxon>Scylla</taxon>
    </lineage>
</organism>
<dbReference type="Proteomes" id="UP001487740">
    <property type="component" value="Unassembled WGS sequence"/>
</dbReference>
<gene>
    <name evidence="2" type="ORF">O3P69_020532</name>
</gene>
<comment type="caution">
    <text evidence="2">The sequence shown here is derived from an EMBL/GenBank/DDBJ whole genome shotgun (WGS) entry which is preliminary data.</text>
</comment>
<evidence type="ECO:0000256" key="1">
    <source>
        <dbReference type="SAM" id="MobiDB-lite"/>
    </source>
</evidence>
<feature type="compositionally biased region" description="Acidic residues" evidence="1">
    <location>
        <begin position="34"/>
        <end position="45"/>
    </location>
</feature>
<dbReference type="EMBL" id="JARAKH010000028">
    <property type="protein sequence ID" value="KAK8388596.1"/>
    <property type="molecule type" value="Genomic_DNA"/>
</dbReference>
<sequence>MSSLRKSIIRKADTQTTGRRSGTKKRLSFAPSPELEEKETMEEQNNDISQFGSAVTPADQACKLTSFGLCYDRKTIPKRMQTQHDTIPMRECHRNNLTSVLNFSTLSGSTANVLIVGERIFGEKLKAYLLEVHHRWYMTKRFKCKLDLNIKCVNTLTPAMTPTAHLIIFPFLWETYESMKHLTQILESFSEDTLPSNRMIIVTMFSSPGCSKMVVDLKQFHELLFYYQLITVPWKEEGRLHDMKVKEILLFIYKSIGWHRGASLLLTYTLQLTGNYYVEDIEAQGNSYSSK</sequence>
<reference evidence="2 3" key="1">
    <citation type="submission" date="2023-03" db="EMBL/GenBank/DDBJ databases">
        <title>High-quality genome of Scylla paramamosain provides insights in environmental adaptation.</title>
        <authorList>
            <person name="Zhang L."/>
        </authorList>
    </citation>
    <scope>NUCLEOTIDE SEQUENCE [LARGE SCALE GENOMIC DNA]</scope>
    <source>
        <strain evidence="2">LZ_2023a</strain>
        <tissue evidence="2">Muscle</tissue>
    </source>
</reference>
<accession>A0AAW0TN02</accession>
<name>A0AAW0TN02_SCYPA</name>
<feature type="region of interest" description="Disordered" evidence="1">
    <location>
        <begin position="1"/>
        <end position="45"/>
    </location>
</feature>
<evidence type="ECO:0000313" key="2">
    <source>
        <dbReference type="EMBL" id="KAK8388598.1"/>
    </source>
</evidence>
<dbReference type="EMBL" id="JARAKH010000028">
    <property type="protein sequence ID" value="KAK8388598.1"/>
    <property type="molecule type" value="Genomic_DNA"/>
</dbReference>
<protein>
    <submittedName>
        <fullName evidence="2">Uncharacterized protein</fullName>
    </submittedName>
</protein>
<evidence type="ECO:0000313" key="3">
    <source>
        <dbReference type="Proteomes" id="UP001487740"/>
    </source>
</evidence>
<proteinExistence type="predicted"/>
<dbReference type="AlphaFoldDB" id="A0AAW0TN02"/>
<keyword evidence="3" id="KW-1185">Reference proteome</keyword>